<gene>
    <name evidence="3" type="ORF">LPT13_02365</name>
</gene>
<protein>
    <recommendedName>
        <fullName evidence="5">Transmembrane protein</fullName>
    </recommendedName>
</protein>
<feature type="transmembrane region" description="Helical" evidence="2">
    <location>
        <begin position="172"/>
        <end position="196"/>
    </location>
</feature>
<keyword evidence="2" id="KW-1133">Transmembrane helix</keyword>
<name>A0ABS9WEA9_9ACTN</name>
<evidence type="ECO:0008006" key="5">
    <source>
        <dbReference type="Google" id="ProtNLM"/>
    </source>
</evidence>
<dbReference type="Proteomes" id="UP001430755">
    <property type="component" value="Unassembled WGS sequence"/>
</dbReference>
<keyword evidence="2" id="KW-0472">Membrane</keyword>
<proteinExistence type="predicted"/>
<sequence length="202" mass="20044">MARAKDAIRGGTPVASAHGGTPRTASTPASPAVPHTASTPAAGTAAAPAAPDASGVSRAPAARGTRVAAWACRVAFAAVFAVNVHCALSFVIDPAAYMGGFELAGVPGEAATRGMGVAFLMWNCTYPLVIWQPTRFRALGAVVLAQQVVGLVGEAAILAGLPAGHAVLAGGIARFIAFDAAGLVAMAAAYASLLAVSRRRAS</sequence>
<feature type="region of interest" description="Disordered" evidence="1">
    <location>
        <begin position="1"/>
        <end position="55"/>
    </location>
</feature>
<keyword evidence="2" id="KW-0812">Transmembrane</keyword>
<evidence type="ECO:0000256" key="1">
    <source>
        <dbReference type="SAM" id="MobiDB-lite"/>
    </source>
</evidence>
<keyword evidence="4" id="KW-1185">Reference proteome</keyword>
<feature type="transmembrane region" description="Helical" evidence="2">
    <location>
        <begin position="112"/>
        <end position="131"/>
    </location>
</feature>
<accession>A0ABS9WEA9</accession>
<dbReference type="EMBL" id="JAJMLW010000001">
    <property type="protein sequence ID" value="MCI2241196.1"/>
    <property type="molecule type" value="Genomic_DNA"/>
</dbReference>
<organism evidence="3 4">
    <name type="scientific">Adlercreutzia faecimuris</name>
    <dbReference type="NCBI Taxonomy" id="2897341"/>
    <lineage>
        <taxon>Bacteria</taxon>
        <taxon>Bacillati</taxon>
        <taxon>Actinomycetota</taxon>
        <taxon>Coriobacteriia</taxon>
        <taxon>Eggerthellales</taxon>
        <taxon>Eggerthellaceae</taxon>
        <taxon>Adlercreutzia</taxon>
    </lineage>
</organism>
<dbReference type="RefSeq" id="WP_242163099.1">
    <property type="nucleotide sequence ID" value="NZ_JAJMLW010000001.1"/>
</dbReference>
<feature type="compositionally biased region" description="Low complexity" evidence="1">
    <location>
        <begin position="36"/>
        <end position="55"/>
    </location>
</feature>
<feature type="transmembrane region" description="Helical" evidence="2">
    <location>
        <begin position="138"/>
        <end position="160"/>
    </location>
</feature>
<feature type="transmembrane region" description="Helical" evidence="2">
    <location>
        <begin position="67"/>
        <end position="92"/>
    </location>
</feature>
<evidence type="ECO:0000313" key="4">
    <source>
        <dbReference type="Proteomes" id="UP001430755"/>
    </source>
</evidence>
<reference evidence="3" key="1">
    <citation type="submission" date="2021-11" db="EMBL/GenBank/DDBJ databases">
        <title>A Novel Adlercreutzia Species, isolated from a Allomyrina dichotoma larva feces.</title>
        <authorList>
            <person name="Suh M.K."/>
        </authorList>
    </citation>
    <scope>NUCLEOTIDE SEQUENCE</scope>
    <source>
        <strain evidence="3">JBNU-10</strain>
    </source>
</reference>
<evidence type="ECO:0000313" key="3">
    <source>
        <dbReference type="EMBL" id="MCI2241196.1"/>
    </source>
</evidence>
<evidence type="ECO:0000256" key="2">
    <source>
        <dbReference type="SAM" id="Phobius"/>
    </source>
</evidence>
<comment type="caution">
    <text evidence="3">The sequence shown here is derived from an EMBL/GenBank/DDBJ whole genome shotgun (WGS) entry which is preliminary data.</text>
</comment>